<evidence type="ECO:0000313" key="3">
    <source>
        <dbReference type="Proteomes" id="UP001501510"/>
    </source>
</evidence>
<evidence type="ECO:0008006" key="4">
    <source>
        <dbReference type="Google" id="ProtNLM"/>
    </source>
</evidence>
<organism evidence="2 3">
    <name type="scientific">Clostridium oceanicum</name>
    <dbReference type="NCBI Taxonomy" id="1543"/>
    <lineage>
        <taxon>Bacteria</taxon>
        <taxon>Bacillati</taxon>
        <taxon>Bacillota</taxon>
        <taxon>Clostridia</taxon>
        <taxon>Eubacteriales</taxon>
        <taxon>Clostridiaceae</taxon>
        <taxon>Clostridium</taxon>
    </lineage>
</organism>
<sequence>MKKFSRIISIGFISVGIIIIMVGASIKKTNDYYYQNQVSKSIMTATKDIENENWDNALKEINYLEKVYDEVSKGNTLNQDNNEVKEITSSLKNLKKAANIGDKGISLGEIAEINNKWNNINK</sequence>
<feature type="transmembrane region" description="Helical" evidence="1">
    <location>
        <begin position="7"/>
        <end position="26"/>
    </location>
</feature>
<keyword evidence="1" id="KW-0812">Transmembrane</keyword>
<keyword evidence="1" id="KW-1133">Transmembrane helix</keyword>
<accession>A0ABP3UQG8</accession>
<gene>
    <name evidence="2" type="ORF">GCM10008906_20640</name>
</gene>
<dbReference type="Proteomes" id="UP001501510">
    <property type="component" value="Unassembled WGS sequence"/>
</dbReference>
<protein>
    <recommendedName>
        <fullName evidence="4">DUF4363 domain-containing protein</fullName>
    </recommendedName>
</protein>
<dbReference type="InterPro" id="IPR025373">
    <property type="entry name" value="DUF4363"/>
</dbReference>
<keyword evidence="3" id="KW-1185">Reference proteome</keyword>
<evidence type="ECO:0000313" key="2">
    <source>
        <dbReference type="EMBL" id="GAA0740536.1"/>
    </source>
</evidence>
<reference evidence="3" key="1">
    <citation type="journal article" date="2019" name="Int. J. Syst. Evol. Microbiol.">
        <title>The Global Catalogue of Microorganisms (GCM) 10K type strain sequencing project: providing services to taxonomists for standard genome sequencing and annotation.</title>
        <authorList>
            <consortium name="The Broad Institute Genomics Platform"/>
            <consortium name="The Broad Institute Genome Sequencing Center for Infectious Disease"/>
            <person name="Wu L."/>
            <person name="Ma J."/>
        </authorList>
    </citation>
    <scope>NUCLEOTIDE SEQUENCE [LARGE SCALE GENOMIC DNA]</scope>
    <source>
        <strain evidence="3">JCM 1407</strain>
    </source>
</reference>
<name>A0ABP3UQG8_9CLOT</name>
<dbReference type="EMBL" id="BAAACG010000009">
    <property type="protein sequence ID" value="GAA0740536.1"/>
    <property type="molecule type" value="Genomic_DNA"/>
</dbReference>
<comment type="caution">
    <text evidence="2">The sequence shown here is derived from an EMBL/GenBank/DDBJ whole genome shotgun (WGS) entry which is preliminary data.</text>
</comment>
<dbReference type="Pfam" id="PF14276">
    <property type="entry name" value="DUF4363"/>
    <property type="match status" value="1"/>
</dbReference>
<proteinExistence type="predicted"/>
<keyword evidence="1" id="KW-0472">Membrane</keyword>
<evidence type="ECO:0000256" key="1">
    <source>
        <dbReference type="SAM" id="Phobius"/>
    </source>
</evidence>
<dbReference type="RefSeq" id="WP_343761410.1">
    <property type="nucleotide sequence ID" value="NZ_BAAACG010000009.1"/>
</dbReference>